<proteinExistence type="predicted"/>
<feature type="compositionally biased region" description="Basic and acidic residues" evidence="1">
    <location>
        <begin position="154"/>
        <end position="168"/>
    </location>
</feature>
<sequence length="469" mass="52395">HLWRFCVSASLGLSSSREAVADCVMSTDVPPGVWHLQGESWPHSKGAASRPKQSSSRISTRPEAVSPGSSWDSNWEECYPSWGEHHYDAYGESEDWDESRCRNGTACRFLALGTCQYYHPEEDIATASAGSTSLADRQPGWNVLICKGVATPEKEEKVDENSRRERSRSVKRRIFSPSASNGTGSPRRAVSSAHSFGRFPPILHFLCLLPYLLHFLPKAISSVQSLSAWPSFTAEAEYGDSVQDQPLFMLEVALLPLRCACVCSRLREGEALPKDVDRSFARDGNALTGVLQPGVTLQANYPSPTEFKIVVLWGRAYLAYDIENEGVVLRDGTYEQGTRARPYGIGLPTPITEIPHMAWLIEEGHLERMWRLAEVTALAIGIDQIRIDVFIRKGKPEAINVNEISLSSGQPNHMHTEFIAKLWVEPHVRRWPRSFPATTPVHLMDFTSDGIPNQKAVLEQWDPTWRNAV</sequence>
<dbReference type="Proteomes" id="UP000626109">
    <property type="component" value="Unassembled WGS sequence"/>
</dbReference>
<feature type="chain" id="PRO_5032768864" evidence="2">
    <location>
        <begin position="22"/>
        <end position="469"/>
    </location>
</feature>
<keyword evidence="2" id="KW-0732">Signal</keyword>
<comment type="caution">
    <text evidence="3">The sequence shown here is derived from an EMBL/GenBank/DDBJ whole genome shotgun (WGS) entry which is preliminary data.</text>
</comment>
<feature type="non-terminal residue" evidence="3">
    <location>
        <position position="1"/>
    </location>
</feature>
<evidence type="ECO:0000313" key="4">
    <source>
        <dbReference type="Proteomes" id="UP000626109"/>
    </source>
</evidence>
<name>A0A813KPR2_POLGL</name>
<protein>
    <submittedName>
        <fullName evidence="3">Uncharacterized protein</fullName>
    </submittedName>
</protein>
<reference evidence="3" key="1">
    <citation type="submission" date="2021-02" db="EMBL/GenBank/DDBJ databases">
        <authorList>
            <person name="Dougan E. K."/>
            <person name="Rhodes N."/>
            <person name="Thang M."/>
            <person name="Chan C."/>
        </authorList>
    </citation>
    <scope>NUCLEOTIDE SEQUENCE</scope>
</reference>
<feature type="region of interest" description="Disordered" evidence="1">
    <location>
        <begin position="154"/>
        <end position="187"/>
    </location>
</feature>
<feature type="region of interest" description="Disordered" evidence="1">
    <location>
        <begin position="36"/>
        <end position="72"/>
    </location>
</feature>
<accession>A0A813KPR2</accession>
<evidence type="ECO:0000256" key="1">
    <source>
        <dbReference type="SAM" id="MobiDB-lite"/>
    </source>
</evidence>
<evidence type="ECO:0000256" key="2">
    <source>
        <dbReference type="SAM" id="SignalP"/>
    </source>
</evidence>
<gene>
    <name evidence="3" type="ORF">PGLA2088_LOCUS35828</name>
</gene>
<dbReference type="AlphaFoldDB" id="A0A813KPR2"/>
<organism evidence="3 4">
    <name type="scientific">Polarella glacialis</name>
    <name type="common">Dinoflagellate</name>
    <dbReference type="NCBI Taxonomy" id="89957"/>
    <lineage>
        <taxon>Eukaryota</taxon>
        <taxon>Sar</taxon>
        <taxon>Alveolata</taxon>
        <taxon>Dinophyceae</taxon>
        <taxon>Suessiales</taxon>
        <taxon>Suessiaceae</taxon>
        <taxon>Polarella</taxon>
    </lineage>
</organism>
<evidence type="ECO:0000313" key="3">
    <source>
        <dbReference type="EMBL" id="CAE8710176.1"/>
    </source>
</evidence>
<dbReference type="EMBL" id="CAJNNW010031953">
    <property type="protein sequence ID" value="CAE8710176.1"/>
    <property type="molecule type" value="Genomic_DNA"/>
</dbReference>
<feature type="signal peptide" evidence="2">
    <location>
        <begin position="1"/>
        <end position="21"/>
    </location>
</feature>